<proteinExistence type="predicted"/>
<dbReference type="Proteomes" id="UP000645217">
    <property type="component" value="Unassembled WGS sequence"/>
</dbReference>
<dbReference type="AlphaFoldDB" id="A0A917R5C9"/>
<evidence type="ECO:0000313" key="2">
    <source>
        <dbReference type="EMBL" id="GGK90845.1"/>
    </source>
</evidence>
<gene>
    <name evidence="2" type="ORF">GCM10007964_36840</name>
</gene>
<feature type="compositionally biased region" description="Basic residues" evidence="1">
    <location>
        <begin position="29"/>
        <end position="41"/>
    </location>
</feature>
<sequence length="82" mass="9379">MEARRLPEQPPEGGLTVAPGESHREIRDRARRTRATTRGRRPVPAAFRDVGDGLGRERVANRRTTGRRRAFFFHVAESVFPR</sequence>
<organism evidence="2 3">
    <name type="scientific">Sphaerisporangium melleum</name>
    <dbReference type="NCBI Taxonomy" id="321316"/>
    <lineage>
        <taxon>Bacteria</taxon>
        <taxon>Bacillati</taxon>
        <taxon>Actinomycetota</taxon>
        <taxon>Actinomycetes</taxon>
        <taxon>Streptosporangiales</taxon>
        <taxon>Streptosporangiaceae</taxon>
        <taxon>Sphaerisporangium</taxon>
    </lineage>
</organism>
<evidence type="ECO:0000313" key="3">
    <source>
        <dbReference type="Proteomes" id="UP000645217"/>
    </source>
</evidence>
<reference evidence="2" key="2">
    <citation type="submission" date="2020-09" db="EMBL/GenBank/DDBJ databases">
        <authorList>
            <person name="Sun Q."/>
            <person name="Ohkuma M."/>
        </authorList>
    </citation>
    <scope>NUCLEOTIDE SEQUENCE</scope>
    <source>
        <strain evidence="2">JCM 13064</strain>
    </source>
</reference>
<evidence type="ECO:0000256" key="1">
    <source>
        <dbReference type="SAM" id="MobiDB-lite"/>
    </source>
</evidence>
<dbReference type="EMBL" id="BMNT01000019">
    <property type="protein sequence ID" value="GGK90845.1"/>
    <property type="molecule type" value="Genomic_DNA"/>
</dbReference>
<comment type="caution">
    <text evidence="2">The sequence shown here is derived from an EMBL/GenBank/DDBJ whole genome shotgun (WGS) entry which is preliminary data.</text>
</comment>
<reference evidence="2" key="1">
    <citation type="journal article" date="2014" name="Int. J. Syst. Evol. Microbiol.">
        <title>Complete genome sequence of Corynebacterium casei LMG S-19264T (=DSM 44701T), isolated from a smear-ripened cheese.</title>
        <authorList>
            <consortium name="US DOE Joint Genome Institute (JGI-PGF)"/>
            <person name="Walter F."/>
            <person name="Albersmeier A."/>
            <person name="Kalinowski J."/>
            <person name="Ruckert C."/>
        </authorList>
    </citation>
    <scope>NUCLEOTIDE SEQUENCE</scope>
    <source>
        <strain evidence="2">JCM 13064</strain>
    </source>
</reference>
<name>A0A917R5C9_9ACTN</name>
<keyword evidence="3" id="KW-1185">Reference proteome</keyword>
<protein>
    <submittedName>
        <fullName evidence="2">Uncharacterized protein</fullName>
    </submittedName>
</protein>
<feature type="region of interest" description="Disordered" evidence="1">
    <location>
        <begin position="1"/>
        <end position="49"/>
    </location>
</feature>
<accession>A0A917R5C9</accession>